<evidence type="ECO:0000256" key="1">
    <source>
        <dbReference type="ARBA" id="ARBA00004123"/>
    </source>
</evidence>
<keyword evidence="3" id="KW-0175">Coiled coil</keyword>
<dbReference type="GO" id="GO:0016581">
    <property type="term" value="C:NuRD complex"/>
    <property type="evidence" value="ECO:0007669"/>
    <property type="project" value="TreeGrafter"/>
</dbReference>
<keyword evidence="5" id="KW-0539">Nucleus</keyword>
<feature type="compositionally biased region" description="Low complexity" evidence="6">
    <location>
        <begin position="797"/>
        <end position="807"/>
    </location>
</feature>
<dbReference type="Gene3D" id="6.10.250.1650">
    <property type="match status" value="1"/>
</dbReference>
<protein>
    <submittedName>
        <fullName evidence="9">GATA zinc finger domain-containing protein 7-like</fullName>
    </submittedName>
</protein>
<keyword evidence="4" id="KW-0804">Transcription</keyword>
<feature type="region of interest" description="Disordered" evidence="6">
    <location>
        <begin position="867"/>
        <end position="902"/>
    </location>
</feature>
<evidence type="ECO:0000313" key="9">
    <source>
        <dbReference type="RefSeq" id="XP_027199603.1"/>
    </source>
</evidence>
<feature type="region of interest" description="Disordered" evidence="6">
    <location>
        <begin position="266"/>
        <end position="313"/>
    </location>
</feature>
<feature type="region of interest" description="Disordered" evidence="6">
    <location>
        <begin position="1033"/>
        <end position="1064"/>
    </location>
</feature>
<feature type="compositionally biased region" description="Basic and acidic residues" evidence="6">
    <location>
        <begin position="51"/>
        <end position="74"/>
    </location>
</feature>
<keyword evidence="8" id="KW-1185">Reference proteome</keyword>
<dbReference type="OrthoDB" id="8186989at2759"/>
<dbReference type="PANTHER" id="PTHR13455:SF7">
    <property type="entry name" value="SIMJANG, ISOFORM E"/>
    <property type="match status" value="1"/>
</dbReference>
<feature type="region of interest" description="Disordered" evidence="6">
    <location>
        <begin position="408"/>
        <end position="435"/>
    </location>
</feature>
<feature type="compositionally biased region" description="Low complexity" evidence="6">
    <location>
        <begin position="462"/>
        <end position="485"/>
    </location>
</feature>
<dbReference type="OMA" id="SSKHNQI"/>
<dbReference type="InterPro" id="IPR040386">
    <property type="entry name" value="P66"/>
</dbReference>
<dbReference type="InterPro" id="IPR032346">
    <property type="entry name" value="P66_CC"/>
</dbReference>
<feature type="domain" description="Transcriptional repressor p66 coiled-coil MBD2-interaction" evidence="7">
    <location>
        <begin position="234"/>
        <end position="269"/>
    </location>
</feature>
<dbReference type="GO" id="GO:0000122">
    <property type="term" value="P:negative regulation of transcription by RNA polymerase II"/>
    <property type="evidence" value="ECO:0007669"/>
    <property type="project" value="InterPro"/>
</dbReference>
<feature type="compositionally biased region" description="Polar residues" evidence="6">
    <location>
        <begin position="408"/>
        <end position="421"/>
    </location>
</feature>
<gene>
    <name evidence="9" type="primary">LOC113793738</name>
</gene>
<dbReference type="Proteomes" id="UP000515146">
    <property type="component" value="Unplaced"/>
</dbReference>
<feature type="region of interest" description="Disordered" evidence="6">
    <location>
        <begin position="1"/>
        <end position="136"/>
    </location>
</feature>
<proteinExistence type="predicted"/>
<feature type="compositionally biased region" description="Low complexity" evidence="6">
    <location>
        <begin position="1038"/>
        <end position="1056"/>
    </location>
</feature>
<comment type="subcellular location">
    <subcellularLocation>
        <location evidence="1">Nucleus</location>
    </subcellularLocation>
</comment>
<dbReference type="AlphaFoldDB" id="A0A6P6Y288"/>
<organism evidence="8 9">
    <name type="scientific">Dermatophagoides pteronyssinus</name>
    <name type="common">European house dust mite</name>
    <dbReference type="NCBI Taxonomy" id="6956"/>
    <lineage>
        <taxon>Eukaryota</taxon>
        <taxon>Metazoa</taxon>
        <taxon>Ecdysozoa</taxon>
        <taxon>Arthropoda</taxon>
        <taxon>Chelicerata</taxon>
        <taxon>Arachnida</taxon>
        <taxon>Acari</taxon>
        <taxon>Acariformes</taxon>
        <taxon>Sarcoptiformes</taxon>
        <taxon>Astigmata</taxon>
        <taxon>Psoroptidia</taxon>
        <taxon>Analgoidea</taxon>
        <taxon>Pyroglyphidae</taxon>
        <taxon>Dermatophagoidinae</taxon>
        <taxon>Dermatophagoides</taxon>
    </lineage>
</organism>
<feature type="compositionally biased region" description="Pro residues" evidence="6">
    <location>
        <begin position="758"/>
        <end position="770"/>
    </location>
</feature>
<feature type="compositionally biased region" description="Pro residues" evidence="6">
    <location>
        <begin position="869"/>
        <end position="878"/>
    </location>
</feature>
<reference evidence="9" key="1">
    <citation type="submission" date="2025-08" db="UniProtKB">
        <authorList>
            <consortium name="RefSeq"/>
        </authorList>
    </citation>
    <scope>IDENTIFICATION</scope>
    <source>
        <strain evidence="9">Airmid</strain>
    </source>
</reference>
<sequence>METDKPEINEEEEKNNDDQQNADQDDKEDSTQDSTNDMNDEMEDLTTVVKSEIKEKPGDSEEKETEKEEVKKSPSEVINEQDEMITLDLSKSLPNGSQTKIRTKERQPLSENYVNTPMTRSQKRARSNDNPITTNISTSIVEDLSISGTKRQHNNILPYSNGDANSIDNDDVDDNNDDKSNHNNNNNDNPIMLKRKKRNNNDIYDMLNIQNEQQQQTENENINDNDVHEESIAKIKLIRCLKQRLFNEEMKLLFLKKIRQSQLKENISQQQQQQDSTTMLTNSNQQHGHGNHQQQQQNHSNRIQQQQQQQLLSHNLTNSSASAAAAAAFANNLSSFSGLNLTSLQREFAQHLLAQQQQQNHSSTSTTSPYSAAGFNSLLNFSMPTSGSGGGSHVHHKNMANLINNNVAHSNHHSPSVNTGMHHTPAHIGNNTKNYHSSNSAVAAAAAAAAALNFSTNHHHQQQPQPMQAHMSKSSSGSHHGSSSSVKTPSPAHLNNPTYHHGITAGRSPYNYNPLAAPPPPPPVLTKHRNSSNSSSIGHPDSPHANLNAAHTSSMKSTSSSNNRAISSSSPNLTYQDLRHSSSSKHNQIIPPNVPSPVSNHQVVDGSGSNVVLTKEQILLQKQLATLKQAMRKHVDKPPQPKMIPSEMHFIPNPSNPEFIYYVGLETVVNYLTGSNQMPQPPEPFECVQCGTDFTPVWKWKDRSNPSKPSVICEQCVSKNMKKIISDDYQKEVSSYSKTFEEIEKHLATATAAAASIPTPPPQQPSPSPVTPASHRTVSPASIPGNTNVLQNQPQHSSSSSSRQSSSNHLTAAANNLFGGSTAAASNNPALMAAAAANFNLQQAQNLPFSSLSPSQLAAMAALLMPQANPQPAPPPPQQQSTPPAAHSGSSRPSAASTTSGNFGPSSLFGAAGSGTTNSAAAALTLLQQLQSFPKINQAQSLLLAQQLLAASTPQIPPPQPISSSTGPSVGNNPNASTMAQLLNFPNFLYSSLLAASLTNNQQQQQPQHKSSGSAAMALNAAAAASIPRQLLMEMLPGASGNSSGHHSSSRGSSGHHSQHNWKS</sequence>
<feature type="region of interest" description="Disordered" evidence="6">
    <location>
        <begin position="756"/>
        <end position="809"/>
    </location>
</feature>
<evidence type="ECO:0000256" key="3">
    <source>
        <dbReference type="ARBA" id="ARBA00023054"/>
    </source>
</evidence>
<feature type="region of interest" description="Disordered" evidence="6">
    <location>
        <begin position="955"/>
        <end position="978"/>
    </location>
</feature>
<evidence type="ECO:0000259" key="7">
    <source>
        <dbReference type="Pfam" id="PF16563"/>
    </source>
</evidence>
<feature type="compositionally biased region" description="Polar residues" evidence="6">
    <location>
        <begin position="109"/>
        <end position="120"/>
    </location>
</feature>
<feature type="compositionally biased region" description="Low complexity" evidence="6">
    <location>
        <begin position="282"/>
        <end position="313"/>
    </location>
</feature>
<accession>A0A6P6Y288</accession>
<evidence type="ECO:0000256" key="2">
    <source>
        <dbReference type="ARBA" id="ARBA00023015"/>
    </source>
</evidence>
<evidence type="ECO:0000256" key="6">
    <source>
        <dbReference type="SAM" id="MobiDB-lite"/>
    </source>
</evidence>
<feature type="compositionally biased region" description="Polar residues" evidence="6">
    <location>
        <begin position="888"/>
        <end position="902"/>
    </location>
</feature>
<evidence type="ECO:0000256" key="4">
    <source>
        <dbReference type="ARBA" id="ARBA00023163"/>
    </source>
</evidence>
<dbReference type="RefSeq" id="XP_027199603.1">
    <property type="nucleotide sequence ID" value="XM_027343802.1"/>
</dbReference>
<evidence type="ECO:0000313" key="8">
    <source>
        <dbReference type="Proteomes" id="UP000515146"/>
    </source>
</evidence>
<feature type="region of interest" description="Disordered" evidence="6">
    <location>
        <begin position="152"/>
        <end position="194"/>
    </location>
</feature>
<name>A0A6P6Y288_DERPT</name>
<dbReference type="InParanoid" id="A0A6P6Y288"/>
<dbReference type="PANTHER" id="PTHR13455">
    <property type="entry name" value="TRANSCRIPTIONAL REPRESSOR P66-RELATED"/>
    <property type="match status" value="1"/>
</dbReference>
<evidence type="ECO:0000256" key="5">
    <source>
        <dbReference type="ARBA" id="ARBA00023242"/>
    </source>
</evidence>
<dbReference type="Pfam" id="PF16563">
    <property type="entry name" value="P66_CC"/>
    <property type="match status" value="1"/>
</dbReference>
<feature type="compositionally biased region" description="Polar residues" evidence="6">
    <location>
        <begin position="776"/>
        <end position="796"/>
    </location>
</feature>
<feature type="compositionally biased region" description="Low complexity" evidence="6">
    <location>
        <begin position="552"/>
        <end position="572"/>
    </location>
</feature>
<keyword evidence="2" id="KW-0805">Transcription regulation</keyword>
<feature type="region of interest" description="Disordered" evidence="6">
    <location>
        <begin position="456"/>
        <end position="590"/>
    </location>
</feature>
<dbReference type="KEGG" id="dpte:113793738"/>